<dbReference type="InterPro" id="IPR002110">
    <property type="entry name" value="Ankyrin_rpt"/>
</dbReference>
<reference evidence="4" key="1">
    <citation type="submission" date="2020-05" db="EMBL/GenBank/DDBJ databases">
        <title>Phylogenomic resolution of chytrid fungi.</title>
        <authorList>
            <person name="Stajich J.E."/>
            <person name="Amses K."/>
            <person name="Simmons R."/>
            <person name="Seto K."/>
            <person name="Myers J."/>
            <person name="Bonds A."/>
            <person name="Quandt C.A."/>
            <person name="Barry K."/>
            <person name="Liu P."/>
            <person name="Grigoriev I."/>
            <person name="Longcore J.E."/>
            <person name="James T.Y."/>
        </authorList>
    </citation>
    <scope>NUCLEOTIDE SEQUENCE</scope>
    <source>
        <strain evidence="4">JEL0318</strain>
    </source>
</reference>
<dbReference type="InterPro" id="IPR036770">
    <property type="entry name" value="Ankyrin_rpt-contain_sf"/>
</dbReference>
<dbReference type="Proteomes" id="UP001212841">
    <property type="component" value="Unassembled WGS sequence"/>
</dbReference>
<dbReference type="PANTHER" id="PTHR24123:SF33">
    <property type="entry name" value="PROTEIN HOS4"/>
    <property type="match status" value="1"/>
</dbReference>
<feature type="non-terminal residue" evidence="4">
    <location>
        <position position="529"/>
    </location>
</feature>
<keyword evidence="1" id="KW-0677">Repeat</keyword>
<comment type="caution">
    <text evidence="4">The sequence shown here is derived from an EMBL/GenBank/DDBJ whole genome shotgun (WGS) entry which is preliminary data.</text>
</comment>
<dbReference type="SUPFAM" id="SSF48403">
    <property type="entry name" value="Ankyrin repeat"/>
    <property type="match status" value="1"/>
</dbReference>
<dbReference type="PROSITE" id="PS50297">
    <property type="entry name" value="ANK_REP_REGION"/>
    <property type="match status" value="1"/>
</dbReference>
<feature type="repeat" description="ANK" evidence="3">
    <location>
        <begin position="90"/>
        <end position="114"/>
    </location>
</feature>
<evidence type="ECO:0000256" key="3">
    <source>
        <dbReference type="PROSITE-ProRule" id="PRU00023"/>
    </source>
</evidence>
<accession>A0AAD5S5J3</accession>
<keyword evidence="5" id="KW-1185">Reference proteome</keyword>
<dbReference type="SMART" id="SM00248">
    <property type="entry name" value="ANK"/>
    <property type="match status" value="7"/>
</dbReference>
<sequence>MNPPLPLELFQLIARVAGPVGSKNLRNACRRLRALIFAKDVAWAIAGLLQYTEGIPKTWDWAARNGHIHLLEVYNSEMPPDKWECAFISAAKNGHPEIVAMMLDKGVDVHVRDDLALRHVADYQYDESRLHRVTLSPDTDLVAREKRFVETMRVVIDGGANVREHGRYVLDMACFEGCFDMVKLLLESGARDPNISLYYAMRTAASLGRVDIARLLLDAGADELLEDSRAVTLAAQYGHLDMVKLLLGRGTDVSTASKGHGALVEAASNRPICEFLLNAEAHVDSYTSALSAAAQSGHIDMVMLFLDRGAVVCDRTIRAAALVSQPDTLRMQSRWIIEKGEVAAYQPSDPQLYTTLLNQLLEVGPETLWSNKRGMVKAQERQHYEVTRLLVDLGAFYDGSWWLDEAAALAFTMCVIRKTEELTREKLKALKISMLEGAARKGFAKVVDLLLCTGAGDGKDFIEALYASIENGHANVVRLLLDEKPTDCWNDLMMMAVENGRVEVARVLLELGWGHLDEGMVDGFELAAS</sequence>
<organism evidence="4 5">
    <name type="scientific">Rhizophlyctis rosea</name>
    <dbReference type="NCBI Taxonomy" id="64517"/>
    <lineage>
        <taxon>Eukaryota</taxon>
        <taxon>Fungi</taxon>
        <taxon>Fungi incertae sedis</taxon>
        <taxon>Chytridiomycota</taxon>
        <taxon>Chytridiomycota incertae sedis</taxon>
        <taxon>Chytridiomycetes</taxon>
        <taxon>Rhizophlyctidales</taxon>
        <taxon>Rhizophlyctidaceae</taxon>
        <taxon>Rhizophlyctis</taxon>
    </lineage>
</organism>
<evidence type="ECO:0000256" key="2">
    <source>
        <dbReference type="ARBA" id="ARBA00023043"/>
    </source>
</evidence>
<evidence type="ECO:0000313" key="5">
    <source>
        <dbReference type="Proteomes" id="UP001212841"/>
    </source>
</evidence>
<dbReference type="PANTHER" id="PTHR24123">
    <property type="entry name" value="ANKYRIN REPEAT-CONTAINING"/>
    <property type="match status" value="1"/>
</dbReference>
<dbReference type="AlphaFoldDB" id="A0AAD5S5J3"/>
<dbReference type="InterPro" id="IPR051165">
    <property type="entry name" value="Multifunctional_ANK_Repeat"/>
</dbReference>
<protein>
    <recommendedName>
        <fullName evidence="6">Ankyrin</fullName>
    </recommendedName>
</protein>
<dbReference type="Gene3D" id="1.25.40.20">
    <property type="entry name" value="Ankyrin repeat-containing domain"/>
    <property type="match status" value="4"/>
</dbReference>
<name>A0AAD5S5J3_9FUNG</name>
<evidence type="ECO:0000313" key="4">
    <source>
        <dbReference type="EMBL" id="KAJ3046793.1"/>
    </source>
</evidence>
<gene>
    <name evidence="4" type="ORF">HK097_000508</name>
</gene>
<proteinExistence type="predicted"/>
<keyword evidence="2 3" id="KW-0040">ANK repeat</keyword>
<dbReference type="PROSITE" id="PS50088">
    <property type="entry name" value="ANK_REPEAT"/>
    <property type="match status" value="2"/>
</dbReference>
<dbReference type="Pfam" id="PF00023">
    <property type="entry name" value="Ank"/>
    <property type="match status" value="2"/>
</dbReference>
<evidence type="ECO:0000256" key="1">
    <source>
        <dbReference type="ARBA" id="ARBA00022737"/>
    </source>
</evidence>
<dbReference type="Pfam" id="PF12796">
    <property type="entry name" value="Ank_2"/>
    <property type="match status" value="2"/>
</dbReference>
<dbReference type="EMBL" id="JADGJD010001091">
    <property type="protein sequence ID" value="KAJ3046793.1"/>
    <property type="molecule type" value="Genomic_DNA"/>
</dbReference>
<feature type="repeat" description="ANK" evidence="3">
    <location>
        <begin position="226"/>
        <end position="258"/>
    </location>
</feature>
<evidence type="ECO:0008006" key="6">
    <source>
        <dbReference type="Google" id="ProtNLM"/>
    </source>
</evidence>